<evidence type="ECO:0000256" key="1">
    <source>
        <dbReference type="ARBA" id="ARBA00009437"/>
    </source>
</evidence>
<dbReference type="GO" id="GO:0006351">
    <property type="term" value="P:DNA-templated transcription"/>
    <property type="evidence" value="ECO:0007669"/>
    <property type="project" value="TreeGrafter"/>
</dbReference>
<dbReference type="PANTHER" id="PTHR30537">
    <property type="entry name" value="HTH-TYPE TRANSCRIPTIONAL REGULATOR"/>
    <property type="match status" value="1"/>
</dbReference>
<evidence type="ECO:0000256" key="3">
    <source>
        <dbReference type="ARBA" id="ARBA00023125"/>
    </source>
</evidence>
<organism evidence="6 7">
    <name type="scientific">Sphingobium ummariense RL-3</name>
    <dbReference type="NCBI Taxonomy" id="1346791"/>
    <lineage>
        <taxon>Bacteria</taxon>
        <taxon>Pseudomonadati</taxon>
        <taxon>Pseudomonadota</taxon>
        <taxon>Alphaproteobacteria</taxon>
        <taxon>Sphingomonadales</taxon>
        <taxon>Sphingomonadaceae</taxon>
        <taxon>Sphingobium</taxon>
    </lineage>
</organism>
<dbReference type="InterPro" id="IPR000847">
    <property type="entry name" value="LysR_HTH_N"/>
</dbReference>
<dbReference type="EMBL" id="AUWY01000136">
    <property type="protein sequence ID" value="EQB29693.1"/>
    <property type="molecule type" value="Genomic_DNA"/>
</dbReference>
<dbReference type="CDD" id="cd08472">
    <property type="entry name" value="PBP2_CrgA_like_3"/>
    <property type="match status" value="1"/>
</dbReference>
<evidence type="ECO:0000256" key="2">
    <source>
        <dbReference type="ARBA" id="ARBA00023015"/>
    </source>
</evidence>
<dbReference type="SUPFAM" id="SSF46785">
    <property type="entry name" value="Winged helix' DNA-binding domain"/>
    <property type="match status" value="1"/>
</dbReference>
<dbReference type="FunFam" id="1.10.10.10:FF:000001">
    <property type="entry name" value="LysR family transcriptional regulator"/>
    <property type="match status" value="1"/>
</dbReference>
<accession>T0K8J0</accession>
<dbReference type="InterPro" id="IPR036390">
    <property type="entry name" value="WH_DNA-bd_sf"/>
</dbReference>
<keyword evidence="3" id="KW-0238">DNA-binding</keyword>
<comment type="caution">
    <text evidence="6">The sequence shown here is derived from an EMBL/GenBank/DDBJ whole genome shotgun (WGS) entry which is preliminary data.</text>
</comment>
<dbReference type="SUPFAM" id="SSF53850">
    <property type="entry name" value="Periplasmic binding protein-like II"/>
    <property type="match status" value="1"/>
</dbReference>
<dbReference type="eggNOG" id="COG0583">
    <property type="taxonomic scope" value="Bacteria"/>
</dbReference>
<dbReference type="Proteomes" id="UP000015523">
    <property type="component" value="Unassembled WGS sequence"/>
</dbReference>
<dbReference type="InterPro" id="IPR058163">
    <property type="entry name" value="LysR-type_TF_proteobact-type"/>
</dbReference>
<protein>
    <recommendedName>
        <fullName evidence="5">HTH lysR-type domain-containing protein</fullName>
    </recommendedName>
</protein>
<sequence>MAMDRFETMRLFVRIVERGNFASAARDLRLPRATVTRAIQQLEVHLGTRLLERTTRAVRPTEDGNIYYGRCVQLLADLDEVESRFRPAEPKGPLCVDMQGTLARFFVLPALPDFIRQHPAIEIRLSETDRMVDLVEEGIDCVLRAGVLPDSSLVGRKVAESEQATLASPAYFERFGVPSAVDDLSGHRMVAYAASASGQPYALDFMVDGETREVLLPFDVTVRGAEIYTAAGVAGLGLIQVPRYRVQHQIESGELVPVLQDNLPPPMPISVLHPGHRNISPRTRVFADWLTALFEGLQASGRL</sequence>
<dbReference type="STRING" id="1346791.M529_23230"/>
<dbReference type="Gene3D" id="1.10.10.10">
    <property type="entry name" value="Winged helix-like DNA-binding domain superfamily/Winged helix DNA-binding domain"/>
    <property type="match status" value="1"/>
</dbReference>
<name>T0K8J0_9SPHN</name>
<reference evidence="6 7" key="1">
    <citation type="journal article" date="2013" name="Genome Announc.">
        <title>Draft Genome Sequence of Sphingobium ummariense Strain RL-3, a Hexachlorocyclohexane-Degrading Bacterium.</title>
        <authorList>
            <person name="Kohli P."/>
            <person name="Dua A."/>
            <person name="Sangwan N."/>
            <person name="Oldach P."/>
            <person name="Khurana J.P."/>
            <person name="Lal R."/>
        </authorList>
    </citation>
    <scope>NUCLEOTIDE SEQUENCE [LARGE SCALE GENOMIC DNA]</scope>
    <source>
        <strain evidence="6 7">RL-3</strain>
    </source>
</reference>
<proteinExistence type="inferred from homology"/>
<dbReference type="Gene3D" id="3.40.190.290">
    <property type="match status" value="1"/>
</dbReference>
<keyword evidence="7" id="KW-1185">Reference proteome</keyword>
<evidence type="ECO:0000256" key="4">
    <source>
        <dbReference type="ARBA" id="ARBA00023163"/>
    </source>
</evidence>
<keyword evidence="2" id="KW-0805">Transcription regulation</keyword>
<comment type="similarity">
    <text evidence="1">Belongs to the LysR transcriptional regulatory family.</text>
</comment>
<evidence type="ECO:0000313" key="7">
    <source>
        <dbReference type="Proteomes" id="UP000015523"/>
    </source>
</evidence>
<keyword evidence="4" id="KW-0804">Transcription</keyword>
<dbReference type="GO" id="GO:0043565">
    <property type="term" value="F:sequence-specific DNA binding"/>
    <property type="evidence" value="ECO:0007669"/>
    <property type="project" value="TreeGrafter"/>
</dbReference>
<gene>
    <name evidence="6" type="ORF">M529_23230</name>
</gene>
<evidence type="ECO:0000313" key="6">
    <source>
        <dbReference type="EMBL" id="EQB29693.1"/>
    </source>
</evidence>
<dbReference type="PATRIC" id="fig|1346791.3.peg.4484"/>
<dbReference type="AlphaFoldDB" id="T0K8J0"/>
<feature type="domain" description="HTH lysR-type" evidence="5">
    <location>
        <begin position="4"/>
        <end position="61"/>
    </location>
</feature>
<dbReference type="Pfam" id="PF03466">
    <property type="entry name" value="LysR_substrate"/>
    <property type="match status" value="1"/>
</dbReference>
<dbReference type="PROSITE" id="PS50931">
    <property type="entry name" value="HTH_LYSR"/>
    <property type="match status" value="1"/>
</dbReference>
<dbReference type="GO" id="GO:0003700">
    <property type="term" value="F:DNA-binding transcription factor activity"/>
    <property type="evidence" value="ECO:0007669"/>
    <property type="project" value="InterPro"/>
</dbReference>
<dbReference type="InterPro" id="IPR036388">
    <property type="entry name" value="WH-like_DNA-bd_sf"/>
</dbReference>
<evidence type="ECO:0000259" key="5">
    <source>
        <dbReference type="PROSITE" id="PS50931"/>
    </source>
</evidence>
<dbReference type="Pfam" id="PF00126">
    <property type="entry name" value="HTH_1"/>
    <property type="match status" value="1"/>
</dbReference>
<dbReference type="PANTHER" id="PTHR30537:SF72">
    <property type="entry name" value="LYSR FAMILY TRANSCRIPTIONAL REGULATOR"/>
    <property type="match status" value="1"/>
</dbReference>
<dbReference type="InterPro" id="IPR005119">
    <property type="entry name" value="LysR_subst-bd"/>
</dbReference>